<gene>
    <name evidence="4" type="ORF">CLODIP_2_CD11473</name>
</gene>
<dbReference type="EMBL" id="CADEPI010000005">
    <property type="protein sequence ID" value="CAB3361120.1"/>
    <property type="molecule type" value="Genomic_DNA"/>
</dbReference>
<dbReference type="PANTHER" id="PTHR15074">
    <property type="entry name" value="METHYL-CPG-BINDING PROTEIN"/>
    <property type="match status" value="1"/>
</dbReference>
<dbReference type="AlphaFoldDB" id="A0A8S1BZJ9"/>
<evidence type="ECO:0000313" key="4">
    <source>
        <dbReference type="EMBL" id="CAB3361120.1"/>
    </source>
</evidence>
<dbReference type="GO" id="GO:0003677">
    <property type="term" value="F:DNA binding"/>
    <property type="evidence" value="ECO:0007669"/>
    <property type="project" value="InterPro"/>
</dbReference>
<dbReference type="Proteomes" id="UP000494165">
    <property type="component" value="Unassembled WGS sequence"/>
</dbReference>
<dbReference type="Pfam" id="PF15136">
    <property type="entry name" value="UPF0449"/>
    <property type="match status" value="1"/>
</dbReference>
<accession>A0A8S1BZJ9</accession>
<name>A0A8S1BZJ9_9INSE</name>
<keyword evidence="5" id="KW-1185">Reference proteome</keyword>
<dbReference type="GO" id="GO:0005634">
    <property type="term" value="C:nucleus"/>
    <property type="evidence" value="ECO:0007669"/>
    <property type="project" value="UniProtKB-SubCell"/>
</dbReference>
<feature type="domain" description="HhH-GPD" evidence="3">
    <location>
        <begin position="155"/>
        <end position="218"/>
    </location>
</feature>
<dbReference type="PANTHER" id="PTHR15074:SF0">
    <property type="entry name" value="METHYL-CPG-BINDING DOMAIN PROTEIN 4-LIKE PROTEIN"/>
    <property type="match status" value="1"/>
</dbReference>
<evidence type="ECO:0000256" key="2">
    <source>
        <dbReference type="ARBA" id="ARBA00023242"/>
    </source>
</evidence>
<dbReference type="Gene3D" id="1.10.340.30">
    <property type="entry name" value="Hypothetical protein, domain 2"/>
    <property type="match status" value="1"/>
</dbReference>
<dbReference type="GO" id="GO:0006284">
    <property type="term" value="P:base-excision repair"/>
    <property type="evidence" value="ECO:0007669"/>
    <property type="project" value="InterPro"/>
</dbReference>
<protein>
    <recommendedName>
        <fullName evidence="3">HhH-GPD domain-containing protein</fullName>
    </recommendedName>
</protein>
<comment type="subcellular location">
    <subcellularLocation>
        <location evidence="1">Nucleus</location>
    </subcellularLocation>
</comment>
<evidence type="ECO:0000313" key="5">
    <source>
        <dbReference type="Proteomes" id="UP000494165"/>
    </source>
</evidence>
<dbReference type="FunFam" id="1.10.340.30:FF:000007">
    <property type="entry name" value="Methyl-CpG-binding domain protein 4"/>
    <property type="match status" value="1"/>
</dbReference>
<dbReference type="OrthoDB" id="10265068at2759"/>
<dbReference type="InterPro" id="IPR011257">
    <property type="entry name" value="DNA_glycosylase"/>
</dbReference>
<keyword evidence="2" id="KW-0539">Nucleus</keyword>
<dbReference type="Pfam" id="PF00730">
    <property type="entry name" value="HhH-GPD"/>
    <property type="match status" value="1"/>
</dbReference>
<dbReference type="GO" id="GO:0003824">
    <property type="term" value="F:catalytic activity"/>
    <property type="evidence" value="ECO:0007669"/>
    <property type="project" value="InterPro"/>
</dbReference>
<dbReference type="InterPro" id="IPR045138">
    <property type="entry name" value="MeCP2/MBD4"/>
</dbReference>
<proteinExistence type="predicted"/>
<dbReference type="SUPFAM" id="SSF48150">
    <property type="entry name" value="DNA-glycosylase"/>
    <property type="match status" value="1"/>
</dbReference>
<reference evidence="4 5" key="1">
    <citation type="submission" date="2020-04" db="EMBL/GenBank/DDBJ databases">
        <authorList>
            <person name="Alioto T."/>
            <person name="Alioto T."/>
            <person name="Gomez Garrido J."/>
        </authorList>
    </citation>
    <scope>NUCLEOTIDE SEQUENCE [LARGE SCALE GENOMIC DNA]</scope>
</reference>
<organism evidence="4 5">
    <name type="scientific">Cloeon dipterum</name>
    <dbReference type="NCBI Taxonomy" id="197152"/>
    <lineage>
        <taxon>Eukaryota</taxon>
        <taxon>Metazoa</taxon>
        <taxon>Ecdysozoa</taxon>
        <taxon>Arthropoda</taxon>
        <taxon>Hexapoda</taxon>
        <taxon>Insecta</taxon>
        <taxon>Pterygota</taxon>
        <taxon>Palaeoptera</taxon>
        <taxon>Ephemeroptera</taxon>
        <taxon>Pisciforma</taxon>
        <taxon>Baetidae</taxon>
        <taxon>Cloeon</taxon>
    </lineage>
</organism>
<comment type="caution">
    <text evidence="4">The sequence shown here is derived from an EMBL/GenBank/DDBJ whole genome shotgun (WGS) entry which is preliminary data.</text>
</comment>
<dbReference type="InterPro" id="IPR003265">
    <property type="entry name" value="HhH-GPD_domain"/>
</dbReference>
<dbReference type="InterPro" id="IPR028227">
    <property type="entry name" value="UPF0449"/>
</dbReference>
<evidence type="ECO:0000256" key="1">
    <source>
        <dbReference type="ARBA" id="ARBA00004123"/>
    </source>
</evidence>
<evidence type="ECO:0000259" key="3">
    <source>
        <dbReference type="Pfam" id="PF00730"/>
    </source>
</evidence>
<sequence length="273" mass="31298">MITAFLRRIHNPQADLGLAMLKKKTVFPPRPRPPNCEQILEDLANAAGSQDPALQAAASHTTSGGEAVLIDGQQQQSVRWSEEHGQDDSSAGIECTEKESTPIVTASKYFSGSRRKEQQAKSVLDVINASKWIPPRSPYDLIQEKLYHDPWKLLIATIFLNKTRGSVACPLVWLFFEKWPDPEAAIAADLDELAAFLRPLGLHNRRAEQIVRFSEDYRKKSWLYPNELYGIDKYGNDSFRIFCRNEWRQVQPDDYMLNFYHQWLHENAERLGI</sequence>